<feature type="region of interest" description="Disordered" evidence="1">
    <location>
        <begin position="598"/>
        <end position="680"/>
    </location>
</feature>
<feature type="compositionally biased region" description="Polar residues" evidence="1">
    <location>
        <begin position="934"/>
        <end position="944"/>
    </location>
</feature>
<organism evidence="2 3">
    <name type="scientific">Eumeta variegata</name>
    <name type="common">Bagworm moth</name>
    <name type="synonym">Eumeta japonica</name>
    <dbReference type="NCBI Taxonomy" id="151549"/>
    <lineage>
        <taxon>Eukaryota</taxon>
        <taxon>Metazoa</taxon>
        <taxon>Ecdysozoa</taxon>
        <taxon>Arthropoda</taxon>
        <taxon>Hexapoda</taxon>
        <taxon>Insecta</taxon>
        <taxon>Pterygota</taxon>
        <taxon>Neoptera</taxon>
        <taxon>Endopterygota</taxon>
        <taxon>Lepidoptera</taxon>
        <taxon>Glossata</taxon>
        <taxon>Ditrysia</taxon>
        <taxon>Tineoidea</taxon>
        <taxon>Psychidae</taxon>
        <taxon>Oiketicinae</taxon>
        <taxon>Eumeta</taxon>
    </lineage>
</organism>
<evidence type="ECO:0000256" key="1">
    <source>
        <dbReference type="SAM" id="MobiDB-lite"/>
    </source>
</evidence>
<feature type="compositionally biased region" description="Low complexity" evidence="1">
    <location>
        <begin position="958"/>
        <end position="968"/>
    </location>
</feature>
<proteinExistence type="predicted"/>
<feature type="region of interest" description="Disordered" evidence="1">
    <location>
        <begin position="729"/>
        <end position="771"/>
    </location>
</feature>
<feature type="compositionally biased region" description="Basic and acidic residues" evidence="1">
    <location>
        <begin position="634"/>
        <end position="643"/>
    </location>
</feature>
<name>A0A4C2A2W3_EUMVA</name>
<feature type="compositionally biased region" description="Polar residues" evidence="1">
    <location>
        <begin position="623"/>
        <end position="633"/>
    </location>
</feature>
<accession>A0A4C2A2W3</accession>
<dbReference type="EMBL" id="BGZK01002363">
    <property type="protein sequence ID" value="GBP93325.1"/>
    <property type="molecule type" value="Genomic_DNA"/>
</dbReference>
<evidence type="ECO:0000313" key="2">
    <source>
        <dbReference type="EMBL" id="GBP93325.1"/>
    </source>
</evidence>
<feature type="region of interest" description="Disordered" evidence="1">
    <location>
        <begin position="1"/>
        <end position="21"/>
    </location>
</feature>
<comment type="caution">
    <text evidence="2">The sequence shown here is derived from an EMBL/GenBank/DDBJ whole genome shotgun (WGS) entry which is preliminary data.</text>
</comment>
<feature type="region of interest" description="Disordered" evidence="1">
    <location>
        <begin position="796"/>
        <end position="866"/>
    </location>
</feature>
<gene>
    <name evidence="2" type="ORF">EVAR_67968_1</name>
</gene>
<feature type="region of interest" description="Disordered" evidence="1">
    <location>
        <begin position="1012"/>
        <end position="1034"/>
    </location>
</feature>
<keyword evidence="3" id="KW-1185">Reference proteome</keyword>
<feature type="compositionally biased region" description="Basic and acidic residues" evidence="1">
    <location>
        <begin position="818"/>
        <end position="828"/>
    </location>
</feature>
<feature type="compositionally biased region" description="Basic and acidic residues" evidence="1">
    <location>
        <begin position="915"/>
        <end position="933"/>
    </location>
</feature>
<protein>
    <submittedName>
        <fullName evidence="2">Uncharacterized protein</fullName>
    </submittedName>
</protein>
<reference evidence="2 3" key="1">
    <citation type="journal article" date="2019" name="Commun. Biol.">
        <title>The bagworm genome reveals a unique fibroin gene that provides high tensile strength.</title>
        <authorList>
            <person name="Kono N."/>
            <person name="Nakamura H."/>
            <person name="Ohtoshi R."/>
            <person name="Tomita M."/>
            <person name="Numata K."/>
            <person name="Arakawa K."/>
        </authorList>
    </citation>
    <scope>NUCLEOTIDE SEQUENCE [LARGE SCALE GENOMIC DNA]</scope>
</reference>
<feature type="compositionally biased region" description="Basic and acidic residues" evidence="1">
    <location>
        <begin position="837"/>
        <end position="846"/>
    </location>
</feature>
<evidence type="ECO:0000313" key="3">
    <source>
        <dbReference type="Proteomes" id="UP000299102"/>
    </source>
</evidence>
<dbReference type="AlphaFoldDB" id="A0A4C2A2W3"/>
<feature type="region of interest" description="Disordered" evidence="1">
    <location>
        <begin position="882"/>
        <end position="976"/>
    </location>
</feature>
<dbReference type="Proteomes" id="UP000299102">
    <property type="component" value="Unassembled WGS sequence"/>
</dbReference>
<sequence length="1085" mass="121576">MLEKSSNRQDLLAEDPLETGDGKMFVPLAEEQNTITKHDVIQNEGTPMDNNVVADESNSANDIIEILDKEGETATCSTAVQQPFAETDLPEDYTDVIVITDNAVEESFEEQKSKSTKISNVSQSDEIEKDTAFDAIENIDAEVDAAETVPDQTVYEKSPVQKVKSKEVSIEQTKIVSTESADICVDISVTEICEETTILNEEHAEMKEIPQNMSAKKPDCECPDIFMDNSNIDESFADEAINEENNAIIAKELPKERSLSNPAAESAEAEAHESKVTVVVNAHTTLPNKSLIENEEKLKSLSEQTDKTAGETSANIFQAASEKYVTESEIVYKSQVVKNEIVEKQTQRKKSHQLMKMWNNYLSNLKIHRIDRIQETSGNVENKTDDNISDDELATTLREAEAFDILEEASQTSENTENTSRVDENIIEVAIQQISSSESLVKSASEENTFSEGSTDTATRIVKYDFEIEISERNRLEEQEVNLDESATTSGQIKCSQTIEIIHDKIPSTDEDPEILEEINQEEAIKDIVKDDEKVSESVPYLNQAMALLPKVMRDMVELVKKILEAEQVSKVPHCIEERNEHPTVSVTVIEEPVPKRNRRKINISEPSAETSRTRREEVPINNDDTNPKSSADSIEHSEKETFTKQTIKRGRQRKVEDTEVMNPEATATRRGGRQKKEATKITASPFHKGSNKIENVNLRVEHITGDSEVDEIYTSSISANAVLGEEATTPNKMTLPPTEVKNPVKRTHSSPDSIQVADEKPVKQQNSRVIDVEKSEEKEIIRACSLFIRTKTDNTNVSSLHEKKQDAEEDVAMKPQKSTDNKNREEVVSEENITEDNLKPEEQSDKQISSQEVKARRGRTKVTTDENQFAVSQHVEPITMKNSGSNRKRVGRTKQVAAAKEDVDNNDIQPNDGNKTDEPTNIEKKAEDKHDNLNVSSEIQYSQEETKRGRASVVGVSTSPSTPSITTARGRTRKPTAKVQQYLEEERAKADTPKKRALLAIATANEDVTTPQATPVRRGRKPSSTNEIKAERTPLASKVVGRPKVAILHVQEQESVFLYPQQQPQFQKKKKMLICSRLRRLRKA</sequence>